<protein>
    <submittedName>
        <fullName evidence="2">Uncharacterized protein</fullName>
    </submittedName>
</protein>
<proteinExistence type="predicted"/>
<evidence type="ECO:0000313" key="2">
    <source>
        <dbReference type="EMBL" id="PYI65315.1"/>
    </source>
</evidence>
<keyword evidence="3" id="KW-1185">Reference proteome</keyword>
<organism evidence="2 3">
    <name type="scientific">Arthrobacter livingstonensis</name>
    <dbReference type="NCBI Taxonomy" id="670078"/>
    <lineage>
        <taxon>Bacteria</taxon>
        <taxon>Bacillati</taxon>
        <taxon>Actinomycetota</taxon>
        <taxon>Actinomycetes</taxon>
        <taxon>Micrococcales</taxon>
        <taxon>Micrococcaceae</taxon>
        <taxon>Arthrobacter</taxon>
    </lineage>
</organism>
<dbReference type="Proteomes" id="UP000247832">
    <property type="component" value="Unassembled WGS sequence"/>
</dbReference>
<evidence type="ECO:0000256" key="1">
    <source>
        <dbReference type="SAM" id="MobiDB-lite"/>
    </source>
</evidence>
<gene>
    <name evidence="2" type="ORF">CVV68_18595</name>
</gene>
<evidence type="ECO:0000313" key="3">
    <source>
        <dbReference type="Proteomes" id="UP000247832"/>
    </source>
</evidence>
<sequence>MGGPIRANFASKMNEKRDFVDFVRNFGRSQSKGLEGGTYGLGKGVLYESSDVGMCLVYSQALVDGAIENRLIGVSGGDEDYDDNNLKYTGRNWWGIIAEDEIVDPATGTDARLIAETVGMPVPEPDESGTCIMIIDPKRFDGDRGDAHIQDRINAIRDAALKWAWPHAMDVGSGPNVEFSFTFDGAALAPIRPLEDPMIRHFAQGYVDMMRSNETGIDPQSAQTILKPIDSQRPQKHLGALVLRQALHQLGDVRSLENTVALLRKPRMVVKYLPVTAPAGDFSVYSVFVADDSVDKFFASSEPVAHDDWVVMKAEKDGRRNYVRSAMLSIDAVFKSLYSDSTAATASQRVAGATRISSALGGLITGIKGQGARSIEPQAGSGLPSPGSSISSRRTTIRPSGPAKLFKFGGNNRVGFPFVISGGKPKEKFSVTAHAHIVLGTGGVESNDGPLMAARPEFVGWIVDGDDELVETLIVETPTEASYLAIFTQPADTAVSSTASLEVVAP</sequence>
<dbReference type="EMBL" id="QJVD01000026">
    <property type="protein sequence ID" value="PYI65315.1"/>
    <property type="molecule type" value="Genomic_DNA"/>
</dbReference>
<comment type="caution">
    <text evidence="2">The sequence shown here is derived from an EMBL/GenBank/DDBJ whole genome shotgun (WGS) entry which is preliminary data.</text>
</comment>
<dbReference type="AlphaFoldDB" id="A0A2V5L279"/>
<feature type="compositionally biased region" description="Low complexity" evidence="1">
    <location>
        <begin position="380"/>
        <end position="396"/>
    </location>
</feature>
<reference evidence="2 3" key="1">
    <citation type="submission" date="2018-05" db="EMBL/GenBank/DDBJ databases">
        <title>Genetic diversity of glacier-inhabiting Cryobacterium bacteria in China and description of Cryobacterium mengkeensis sp. nov. and Arthrobacter glacialis sp. nov.</title>
        <authorList>
            <person name="Liu Q."/>
            <person name="Xin Y.-H."/>
        </authorList>
    </citation>
    <scope>NUCLEOTIDE SEQUENCE [LARGE SCALE GENOMIC DNA]</scope>
    <source>
        <strain evidence="2 3">LI2</strain>
    </source>
</reference>
<accession>A0A2V5L279</accession>
<feature type="region of interest" description="Disordered" evidence="1">
    <location>
        <begin position="374"/>
        <end position="396"/>
    </location>
</feature>
<name>A0A2V5L279_9MICC</name>